<feature type="domain" description="C2H2-type" evidence="8">
    <location>
        <begin position="162"/>
        <end position="189"/>
    </location>
</feature>
<dbReference type="SUPFAM" id="SSF57667">
    <property type="entry name" value="beta-beta-alpha zinc fingers"/>
    <property type="match status" value="6"/>
</dbReference>
<feature type="domain" description="C2H2-type" evidence="8">
    <location>
        <begin position="358"/>
        <end position="385"/>
    </location>
</feature>
<evidence type="ECO:0000256" key="4">
    <source>
        <dbReference type="ARBA" id="ARBA00022833"/>
    </source>
</evidence>
<reference evidence="10" key="1">
    <citation type="submission" date="2025-08" db="UniProtKB">
        <authorList>
            <consortium name="RefSeq"/>
        </authorList>
    </citation>
    <scope>IDENTIFICATION</scope>
</reference>
<organism evidence="9 10">
    <name type="scientific">Gekko japonicus</name>
    <name type="common">Schlegel's Japanese gecko</name>
    <dbReference type="NCBI Taxonomy" id="146911"/>
    <lineage>
        <taxon>Eukaryota</taxon>
        <taxon>Metazoa</taxon>
        <taxon>Chordata</taxon>
        <taxon>Craniata</taxon>
        <taxon>Vertebrata</taxon>
        <taxon>Euteleostomi</taxon>
        <taxon>Lepidosauria</taxon>
        <taxon>Squamata</taxon>
        <taxon>Bifurcata</taxon>
        <taxon>Gekkota</taxon>
        <taxon>Gekkonidae</taxon>
        <taxon>Gekkoninae</taxon>
        <taxon>Gekko</taxon>
    </lineage>
</organism>
<dbReference type="Pfam" id="PF00096">
    <property type="entry name" value="zf-C2H2"/>
    <property type="match status" value="11"/>
</dbReference>
<accession>A0ABM1K9U5</accession>
<evidence type="ECO:0000256" key="7">
    <source>
        <dbReference type="SAM" id="MobiDB-lite"/>
    </source>
</evidence>
<feature type="domain" description="C2H2-type" evidence="8">
    <location>
        <begin position="442"/>
        <end position="469"/>
    </location>
</feature>
<dbReference type="InterPro" id="IPR013087">
    <property type="entry name" value="Znf_C2H2_type"/>
</dbReference>
<evidence type="ECO:0000256" key="1">
    <source>
        <dbReference type="ARBA" id="ARBA00022723"/>
    </source>
</evidence>
<evidence type="ECO:0000259" key="8">
    <source>
        <dbReference type="PROSITE" id="PS50157"/>
    </source>
</evidence>
<feature type="domain" description="C2H2-type" evidence="8">
    <location>
        <begin position="190"/>
        <end position="217"/>
    </location>
</feature>
<feature type="domain" description="C2H2-type" evidence="8">
    <location>
        <begin position="414"/>
        <end position="441"/>
    </location>
</feature>
<keyword evidence="2" id="KW-0677">Repeat</keyword>
<feature type="domain" description="C2H2-type" evidence="8">
    <location>
        <begin position="330"/>
        <end position="357"/>
    </location>
</feature>
<feature type="region of interest" description="Disordered" evidence="7">
    <location>
        <begin position="30"/>
        <end position="81"/>
    </location>
</feature>
<dbReference type="Gene3D" id="3.30.160.60">
    <property type="entry name" value="Classic Zinc Finger"/>
    <property type="match status" value="11"/>
</dbReference>
<dbReference type="PROSITE" id="PS50157">
    <property type="entry name" value="ZINC_FINGER_C2H2_2"/>
    <property type="match status" value="11"/>
</dbReference>
<name>A0ABM1K9U5_GEKJA</name>
<dbReference type="InterPro" id="IPR036236">
    <property type="entry name" value="Znf_C2H2_sf"/>
</dbReference>
<feature type="domain" description="C2H2-type" evidence="8">
    <location>
        <begin position="218"/>
        <end position="245"/>
    </location>
</feature>
<feature type="compositionally biased region" description="Polar residues" evidence="7">
    <location>
        <begin position="38"/>
        <end position="48"/>
    </location>
</feature>
<dbReference type="PROSITE" id="PS00028">
    <property type="entry name" value="ZINC_FINGER_C2H2_1"/>
    <property type="match status" value="10"/>
</dbReference>
<evidence type="ECO:0000256" key="5">
    <source>
        <dbReference type="ARBA" id="ARBA00023242"/>
    </source>
</evidence>
<evidence type="ECO:0000313" key="10">
    <source>
        <dbReference type="RefSeq" id="XP_015270482.1"/>
    </source>
</evidence>
<feature type="domain" description="C2H2-type" evidence="8">
    <location>
        <begin position="274"/>
        <end position="301"/>
    </location>
</feature>
<dbReference type="RefSeq" id="XP_015270482.1">
    <property type="nucleotide sequence ID" value="XM_015414996.1"/>
</dbReference>
<keyword evidence="3 6" id="KW-0863">Zinc-finger</keyword>
<evidence type="ECO:0000256" key="2">
    <source>
        <dbReference type="ARBA" id="ARBA00022737"/>
    </source>
</evidence>
<evidence type="ECO:0000256" key="3">
    <source>
        <dbReference type="ARBA" id="ARBA00022771"/>
    </source>
</evidence>
<feature type="domain" description="C2H2-type" evidence="8">
    <location>
        <begin position="246"/>
        <end position="273"/>
    </location>
</feature>
<dbReference type="GeneID" id="107113646"/>
<sequence>MENWARERGPEICAQVVALAEDFLLKQRETKRWDPQVTAANLSDTEQAASDVEQERSFKQEEDEDTVSLGDGQVSESEEGHLPLEHSELEKLNGASLGEDNWAISQFDEMGETSSNHQASGRHEGSYQKKRMDIPVPSYKVDSWERKEPRMRARIYNYGGLKMCMDCGKTFKQSSSLYRHRRLHTGEKPYGCPECGKSFSRKSHLIAHERTHTGEKPYDCTECGKSFSRKSHLTTHERIHTGEKPYKCGECGKCFSQSSALVAHERSHTGEKPFICLDCGKNFHRRSGLSAHERTHTGEKPYRCTECGKSFSQSSGLLAHERTHTGEKPYRCTECGKSFCERTALVRHLRTHTGEKPYTCAECGKSFSQSSGLLAHERTHTGEKPYKCSDCGKSFGHRSDLLRHQRILKRGKPYKCSECGKCFGRGSDLLQHQQIHTGEKPYKCTYCGKCFSWRSNLIKHERIHTRVKKGNDGGLGDFQEAASVNFAVARSIEAPTPTPGNDNKELVASLKGVTLSSQLLTGDCVTQFLNNYEAQEAYNSLDPSVKVKEEIPEEEEEANTVSSEIRRQRFRWFCYQEAKGPQE</sequence>
<evidence type="ECO:0000256" key="6">
    <source>
        <dbReference type="PROSITE-ProRule" id="PRU00042"/>
    </source>
</evidence>
<keyword evidence="9" id="KW-1185">Reference proteome</keyword>
<dbReference type="InterPro" id="IPR050826">
    <property type="entry name" value="Krueppel_C2H2_ZnFinger"/>
</dbReference>
<feature type="domain" description="C2H2-type" evidence="8">
    <location>
        <begin position="302"/>
        <end position="329"/>
    </location>
</feature>
<evidence type="ECO:0000313" key="9">
    <source>
        <dbReference type="Proteomes" id="UP000694871"/>
    </source>
</evidence>
<proteinExistence type="predicted"/>
<keyword evidence="4" id="KW-0862">Zinc</keyword>
<gene>
    <name evidence="10" type="primary">LOC107113646</name>
</gene>
<dbReference type="SMART" id="SM00355">
    <property type="entry name" value="ZnF_C2H2"/>
    <property type="match status" value="11"/>
</dbReference>
<keyword evidence="1" id="KW-0479">Metal-binding</keyword>
<feature type="domain" description="C2H2-type" evidence="8">
    <location>
        <begin position="386"/>
        <end position="413"/>
    </location>
</feature>
<dbReference type="Proteomes" id="UP000694871">
    <property type="component" value="Unplaced"/>
</dbReference>
<keyword evidence="5" id="KW-0539">Nucleus</keyword>
<feature type="non-terminal residue" evidence="10">
    <location>
        <position position="583"/>
    </location>
</feature>
<dbReference type="PANTHER" id="PTHR24377">
    <property type="entry name" value="IP01015P-RELATED"/>
    <property type="match status" value="1"/>
</dbReference>
<protein>
    <submittedName>
        <fullName evidence="10">Zinc finger protein 883-like</fullName>
    </submittedName>
</protein>